<name>A0A3P7JRG3_STRVU</name>
<keyword evidence="5" id="KW-1185">Reference proteome</keyword>
<dbReference type="PANTHER" id="PTHR24096">
    <property type="entry name" value="LONG-CHAIN-FATTY-ACID--COA LIGASE"/>
    <property type="match status" value="1"/>
</dbReference>
<dbReference type="AlphaFoldDB" id="A0A3P7JRG3"/>
<dbReference type="Proteomes" id="UP000270094">
    <property type="component" value="Unassembled WGS sequence"/>
</dbReference>
<sequence>MVSSILNGGTSVVMSHFQPHLFCESIQKHQIRFLAVVPPILVFLIKNPICQQYDLSSLQFLFSGAAPAGKDLCDGLTQKYKNIRHIQQGYGMSELSMASHLPDVVEGQPIGSVGKLASNLEMK</sequence>
<keyword evidence="2" id="KW-0576">Peroxisome</keyword>
<dbReference type="SUPFAM" id="SSF56801">
    <property type="entry name" value="Acetyl-CoA synthetase-like"/>
    <property type="match status" value="1"/>
</dbReference>
<feature type="non-terminal residue" evidence="4">
    <location>
        <position position="123"/>
    </location>
</feature>
<dbReference type="Gene3D" id="3.40.50.980">
    <property type="match status" value="1"/>
</dbReference>
<proteinExistence type="predicted"/>
<comment type="subcellular location">
    <subcellularLocation>
        <location evidence="1">Peroxisome</location>
    </subcellularLocation>
</comment>
<evidence type="ECO:0000256" key="2">
    <source>
        <dbReference type="ARBA" id="ARBA00023140"/>
    </source>
</evidence>
<evidence type="ECO:0000256" key="1">
    <source>
        <dbReference type="ARBA" id="ARBA00004275"/>
    </source>
</evidence>
<dbReference type="OrthoDB" id="10253869at2759"/>
<evidence type="ECO:0000313" key="4">
    <source>
        <dbReference type="EMBL" id="VDM85956.1"/>
    </source>
</evidence>
<dbReference type="GO" id="GO:0005777">
    <property type="term" value="C:peroxisome"/>
    <property type="evidence" value="ECO:0007669"/>
    <property type="project" value="UniProtKB-SubCell"/>
</dbReference>
<dbReference type="Pfam" id="PF00501">
    <property type="entry name" value="AMP-binding"/>
    <property type="match status" value="1"/>
</dbReference>
<dbReference type="GO" id="GO:0016405">
    <property type="term" value="F:CoA-ligase activity"/>
    <property type="evidence" value="ECO:0007669"/>
    <property type="project" value="TreeGrafter"/>
</dbReference>
<organism evidence="4 5">
    <name type="scientific">Strongylus vulgaris</name>
    <name type="common">Blood worm</name>
    <dbReference type="NCBI Taxonomy" id="40348"/>
    <lineage>
        <taxon>Eukaryota</taxon>
        <taxon>Metazoa</taxon>
        <taxon>Ecdysozoa</taxon>
        <taxon>Nematoda</taxon>
        <taxon>Chromadorea</taxon>
        <taxon>Rhabditida</taxon>
        <taxon>Rhabditina</taxon>
        <taxon>Rhabditomorpha</taxon>
        <taxon>Strongyloidea</taxon>
        <taxon>Strongylidae</taxon>
        <taxon>Strongylus</taxon>
    </lineage>
</organism>
<gene>
    <name evidence="4" type="ORF">SVUK_LOCUS20954</name>
</gene>
<dbReference type="PANTHER" id="PTHR24096:SF422">
    <property type="entry name" value="BCDNA.GH02901"/>
    <property type="match status" value="1"/>
</dbReference>
<accession>A0A3P7JRG3</accession>
<protein>
    <recommendedName>
        <fullName evidence="3">AMP-dependent synthetase/ligase domain-containing protein</fullName>
    </recommendedName>
</protein>
<evidence type="ECO:0000259" key="3">
    <source>
        <dbReference type="Pfam" id="PF00501"/>
    </source>
</evidence>
<reference evidence="4 5" key="1">
    <citation type="submission" date="2018-11" db="EMBL/GenBank/DDBJ databases">
        <authorList>
            <consortium name="Pathogen Informatics"/>
        </authorList>
    </citation>
    <scope>NUCLEOTIDE SEQUENCE [LARGE SCALE GENOMIC DNA]</scope>
</reference>
<dbReference type="EMBL" id="UYYB01147855">
    <property type="protein sequence ID" value="VDM85956.1"/>
    <property type="molecule type" value="Genomic_DNA"/>
</dbReference>
<feature type="domain" description="AMP-dependent synthetase/ligase" evidence="3">
    <location>
        <begin position="3"/>
        <end position="123"/>
    </location>
</feature>
<dbReference type="InterPro" id="IPR000873">
    <property type="entry name" value="AMP-dep_synth/lig_dom"/>
</dbReference>
<evidence type="ECO:0000313" key="5">
    <source>
        <dbReference type="Proteomes" id="UP000270094"/>
    </source>
</evidence>